<reference evidence="1" key="1">
    <citation type="submission" date="2022-02" db="EMBL/GenBank/DDBJ databases">
        <title>Plant Genome Project.</title>
        <authorList>
            <person name="Zhang R.-G."/>
        </authorList>
    </citation>
    <scope>NUCLEOTIDE SEQUENCE</scope>
    <source>
        <strain evidence="1">AT1</strain>
    </source>
</reference>
<comment type="caution">
    <text evidence="1">The sequence shown here is derived from an EMBL/GenBank/DDBJ whole genome shotgun (WGS) entry which is preliminary data.</text>
</comment>
<dbReference type="EMBL" id="CM046394">
    <property type="protein sequence ID" value="KAI8546329.1"/>
    <property type="molecule type" value="Genomic_DNA"/>
</dbReference>
<evidence type="ECO:0000313" key="1">
    <source>
        <dbReference type="EMBL" id="KAI8546329.1"/>
    </source>
</evidence>
<accession>A0ACC0MZN0</accession>
<organism evidence="1 2">
    <name type="scientific">Rhododendron molle</name>
    <name type="common">Chinese azalea</name>
    <name type="synonym">Azalea mollis</name>
    <dbReference type="NCBI Taxonomy" id="49168"/>
    <lineage>
        <taxon>Eukaryota</taxon>
        <taxon>Viridiplantae</taxon>
        <taxon>Streptophyta</taxon>
        <taxon>Embryophyta</taxon>
        <taxon>Tracheophyta</taxon>
        <taxon>Spermatophyta</taxon>
        <taxon>Magnoliopsida</taxon>
        <taxon>eudicotyledons</taxon>
        <taxon>Gunneridae</taxon>
        <taxon>Pentapetalae</taxon>
        <taxon>asterids</taxon>
        <taxon>Ericales</taxon>
        <taxon>Ericaceae</taxon>
        <taxon>Ericoideae</taxon>
        <taxon>Rhodoreae</taxon>
        <taxon>Rhododendron</taxon>
    </lineage>
</organism>
<protein>
    <submittedName>
        <fullName evidence="1">Uncharacterized protein</fullName>
    </submittedName>
</protein>
<keyword evidence="2" id="KW-1185">Reference proteome</keyword>
<gene>
    <name evidence="1" type="ORF">RHMOL_Rhmol07G0108200</name>
</gene>
<evidence type="ECO:0000313" key="2">
    <source>
        <dbReference type="Proteomes" id="UP001062846"/>
    </source>
</evidence>
<sequence>MNQHLEVRGSENGEANSLREARNGGFAEETENKLDEVSLLKNGSCADLPTAKISELMKLKSLENSSTRSLFTVVNKVLDGSIERKNGDIPQCTAFLLKRVMQEIEQRVSTQAENFKKQNNLFKIHEEMCKPRTRVLETLTSGISEENEVVLNQLQRIKIEKIEIEDRKQVEEQDIIRLMKEREYSDIQISVLNQELELARNTYDKQCLQLETQAKETKVELEKKLTDLEGLLTDSRNKVKELEVFSKSKTQRWRKKELSYKSFLDSQSGVLQDLRVASESIKRKVLKTQKVYSEEFNHLGVKLKGLIDAAENYHNVLAENRKLYNEVQDLKGENGELVVANPLKQGKDSHRLFKFNKVFGPTATQEEVFVDTQPLIRSVLDGYSVCIFAYGQTGSGKTYTMTFLGLFLVMFTTLYVGTTFIEFLCFSVLTVHVRGVDLETDAVLRGSLHLVDLAGSERVDRSEATGDRLREAQHINKSLSALGDVIYALAQKSPHIPYRNSKLTQVLQSSLGGQAKTLMFVQLNPDVESYSETISTLKFAERVSGVELGAARSNKEGRGVRDFMEQVALLKDTITKKDEEIGRLQLLKTSVNGERRDMSSPRYGSSSPRRHSLGIPQPRRSLSGGKISGLIEKSVSDKDNSSEYSDKHSEAGSQQSMDDFKHHKDFFAQSRLAVTDGGQSISEDIESRLGSVEGHQNTTEDVELLGFGDADLEERLSDISDGELSMGTETDGSINSIVELTLFPETLKAPADSKEKPSLPSKLPRPPQKPGLKGSSRLSLPRGSTKVSSSSKKPSASGSSSTKSAKQRQ</sequence>
<name>A0ACC0MZN0_RHOML</name>
<proteinExistence type="predicted"/>
<dbReference type="Proteomes" id="UP001062846">
    <property type="component" value="Chromosome 7"/>
</dbReference>